<proteinExistence type="predicted"/>
<protein>
    <submittedName>
        <fullName evidence="2">Uncharacterized protein</fullName>
    </submittedName>
</protein>
<feature type="compositionally biased region" description="Basic residues" evidence="1">
    <location>
        <begin position="109"/>
        <end position="118"/>
    </location>
</feature>
<reference evidence="2" key="1">
    <citation type="submission" date="2022-05" db="EMBL/GenBank/DDBJ databases">
        <authorList>
            <person name="Okamura Y."/>
        </authorList>
    </citation>
    <scope>NUCLEOTIDE SEQUENCE</scope>
</reference>
<evidence type="ECO:0000313" key="2">
    <source>
        <dbReference type="EMBL" id="CAH4028104.1"/>
    </source>
</evidence>
<accession>A0A9P0XAR1</accession>
<gene>
    <name evidence="2" type="ORF">PIBRA_LOCUS5057</name>
</gene>
<feature type="region of interest" description="Disordered" evidence="1">
    <location>
        <begin position="109"/>
        <end position="139"/>
    </location>
</feature>
<organism evidence="2 3">
    <name type="scientific">Pieris brassicae</name>
    <name type="common">White butterfly</name>
    <name type="synonym">Large white butterfly</name>
    <dbReference type="NCBI Taxonomy" id="7116"/>
    <lineage>
        <taxon>Eukaryota</taxon>
        <taxon>Metazoa</taxon>
        <taxon>Ecdysozoa</taxon>
        <taxon>Arthropoda</taxon>
        <taxon>Hexapoda</taxon>
        <taxon>Insecta</taxon>
        <taxon>Pterygota</taxon>
        <taxon>Neoptera</taxon>
        <taxon>Endopterygota</taxon>
        <taxon>Lepidoptera</taxon>
        <taxon>Glossata</taxon>
        <taxon>Ditrysia</taxon>
        <taxon>Papilionoidea</taxon>
        <taxon>Pieridae</taxon>
        <taxon>Pierinae</taxon>
        <taxon>Pieris</taxon>
    </lineage>
</organism>
<dbReference type="Proteomes" id="UP001152562">
    <property type="component" value="Unassembled WGS sequence"/>
</dbReference>
<comment type="caution">
    <text evidence="2">The sequence shown here is derived from an EMBL/GenBank/DDBJ whole genome shotgun (WGS) entry which is preliminary data.</text>
</comment>
<keyword evidence="3" id="KW-1185">Reference proteome</keyword>
<evidence type="ECO:0000256" key="1">
    <source>
        <dbReference type="SAM" id="MobiDB-lite"/>
    </source>
</evidence>
<sequence length="185" mass="20384">MSLLPWCKRGAEVPGRQGLKDVVRTSLKCVRVICGPSNCENKDIYGRVKGAIVERSYIDKHPALAASGECIRWLHRHRSHTLRGAPRACLLVRGDGHVTAAARRHWAAARRPRERRAARVASRGVTPGALEPRGPPSDMSRLETLLEAARFIELQELRLQAGKCATVPHLDGGSPETARIPQLRS</sequence>
<name>A0A9P0XAR1_PIEBR</name>
<evidence type="ECO:0000313" key="3">
    <source>
        <dbReference type="Proteomes" id="UP001152562"/>
    </source>
</evidence>
<dbReference type="EMBL" id="CALOZG010000005">
    <property type="protein sequence ID" value="CAH4028104.1"/>
    <property type="molecule type" value="Genomic_DNA"/>
</dbReference>
<dbReference type="AlphaFoldDB" id="A0A9P0XAR1"/>